<dbReference type="STRING" id="938405.SAMN02927895_02728"/>
<evidence type="ECO:0000313" key="1">
    <source>
        <dbReference type="EMBL" id="SDC92655.1"/>
    </source>
</evidence>
<keyword evidence="2" id="KW-1185">Reference proteome</keyword>
<sequence length="97" mass="10757">MSLCLVLHDLGGAPASAEKVFFEAIYEIAPEHWPITPRAVLVATGVSPAYLRDHLLRALKKEDAPDVVLTITRVPPDTAWHNISAEGEAWLREMLEE</sequence>
<gene>
    <name evidence="1" type="ORF">SAMN04487779_100376</name>
</gene>
<dbReference type="Proteomes" id="UP000198925">
    <property type="component" value="Unassembled WGS sequence"/>
</dbReference>
<proteinExistence type="predicted"/>
<accession>A0A1G6QLX3</accession>
<name>A0A1G6QLX3_9PROT</name>
<reference evidence="1 2" key="1">
    <citation type="submission" date="2016-10" db="EMBL/GenBank/DDBJ databases">
        <authorList>
            <person name="de Groot N.N."/>
        </authorList>
    </citation>
    <scope>NUCLEOTIDE SEQUENCE [LARGE SCALE GENOMIC DNA]</scope>
    <source>
        <strain evidence="1 2">CPCC 100156</strain>
    </source>
</reference>
<dbReference type="RefSeq" id="WP_090662561.1">
    <property type="nucleotide sequence ID" value="NZ_FMZX01000003.1"/>
</dbReference>
<evidence type="ECO:0000313" key="2">
    <source>
        <dbReference type="Proteomes" id="UP000198925"/>
    </source>
</evidence>
<dbReference type="AlphaFoldDB" id="A0A1G6QLX3"/>
<organism evidence="1 2">
    <name type="scientific">Belnapia rosea</name>
    <dbReference type="NCBI Taxonomy" id="938405"/>
    <lineage>
        <taxon>Bacteria</taxon>
        <taxon>Pseudomonadati</taxon>
        <taxon>Pseudomonadota</taxon>
        <taxon>Alphaproteobacteria</taxon>
        <taxon>Acetobacterales</taxon>
        <taxon>Roseomonadaceae</taxon>
        <taxon>Belnapia</taxon>
    </lineage>
</organism>
<protein>
    <submittedName>
        <fullName evidence="1">Uncharacterized protein</fullName>
    </submittedName>
</protein>
<dbReference type="EMBL" id="FMZX01000003">
    <property type="protein sequence ID" value="SDC92655.1"/>
    <property type="molecule type" value="Genomic_DNA"/>
</dbReference>